<keyword evidence="2" id="KW-1185">Reference proteome</keyword>
<evidence type="ECO:0000313" key="2">
    <source>
        <dbReference type="Proteomes" id="UP000552644"/>
    </source>
</evidence>
<protein>
    <submittedName>
        <fullName evidence="1">Uncharacterized protein</fullName>
    </submittedName>
</protein>
<dbReference type="AlphaFoldDB" id="A0A7W7VNI1"/>
<dbReference type="EMBL" id="JACHJP010000003">
    <property type="protein sequence ID" value="MBB4916529.1"/>
    <property type="molecule type" value="Genomic_DNA"/>
</dbReference>
<dbReference type="Proteomes" id="UP000552644">
    <property type="component" value="Unassembled WGS sequence"/>
</dbReference>
<name>A0A7W7VNI1_9ACTN</name>
<comment type="caution">
    <text evidence="1">The sequence shown here is derived from an EMBL/GenBank/DDBJ whole genome shotgun (WGS) entry which is preliminary data.</text>
</comment>
<reference evidence="1 2" key="1">
    <citation type="submission" date="2020-08" db="EMBL/GenBank/DDBJ databases">
        <title>Genomic Encyclopedia of Type Strains, Phase III (KMG-III): the genomes of soil and plant-associated and newly described type strains.</title>
        <authorList>
            <person name="Whitman W."/>
        </authorList>
    </citation>
    <scope>NUCLEOTIDE SEQUENCE [LARGE SCALE GENOMIC DNA]</scope>
    <source>
        <strain evidence="1 2">CECT 8840</strain>
    </source>
</reference>
<accession>A0A7W7VNI1</accession>
<dbReference type="RefSeq" id="WP_184715974.1">
    <property type="nucleotide sequence ID" value="NZ_JACHJP010000003.1"/>
</dbReference>
<sequence>MREINAVAEAWDFQCLRCEHVWGDLYETCHADDGRPVVWRRRGIVTTPPWVDLSCPECSASHVKPLPSRGYRDTPKIPRQN</sequence>
<gene>
    <name evidence="1" type="ORF">FHS44_003617</name>
</gene>
<proteinExistence type="predicted"/>
<evidence type="ECO:0000313" key="1">
    <source>
        <dbReference type="EMBL" id="MBB4916529.1"/>
    </source>
</evidence>
<organism evidence="1 2">
    <name type="scientific">Streptosporangium saharense</name>
    <dbReference type="NCBI Taxonomy" id="1706840"/>
    <lineage>
        <taxon>Bacteria</taxon>
        <taxon>Bacillati</taxon>
        <taxon>Actinomycetota</taxon>
        <taxon>Actinomycetes</taxon>
        <taxon>Streptosporangiales</taxon>
        <taxon>Streptosporangiaceae</taxon>
        <taxon>Streptosporangium</taxon>
    </lineage>
</organism>